<name>A0A9D4BKQ8_DREPO</name>
<feature type="compositionally biased region" description="Basic and acidic residues" evidence="1">
    <location>
        <begin position="16"/>
        <end position="35"/>
    </location>
</feature>
<dbReference type="EMBL" id="JAIWYP010000016">
    <property type="protein sequence ID" value="KAH3696818.1"/>
    <property type="molecule type" value="Genomic_DNA"/>
</dbReference>
<comment type="caution">
    <text evidence="2">The sequence shown here is derived from an EMBL/GenBank/DDBJ whole genome shotgun (WGS) entry which is preliminary data.</text>
</comment>
<feature type="region of interest" description="Disordered" evidence="1">
    <location>
        <begin position="16"/>
        <end position="36"/>
    </location>
</feature>
<protein>
    <submittedName>
        <fullName evidence="2">Uncharacterized protein</fullName>
    </submittedName>
</protein>
<proteinExistence type="predicted"/>
<evidence type="ECO:0000313" key="2">
    <source>
        <dbReference type="EMBL" id="KAH3696818.1"/>
    </source>
</evidence>
<dbReference type="Proteomes" id="UP000828390">
    <property type="component" value="Unassembled WGS sequence"/>
</dbReference>
<sequence>MDLENLIDMTGAEADALLHSDSEAPKIEKGSKDPETCQEPEVLVNALSKMGHPTAKRPRHRARYRKRQRSLVEVGMPASHCRCDCLPHSAAQSSCIITHPNSTV</sequence>
<organism evidence="2 3">
    <name type="scientific">Dreissena polymorpha</name>
    <name type="common">Zebra mussel</name>
    <name type="synonym">Mytilus polymorpha</name>
    <dbReference type="NCBI Taxonomy" id="45954"/>
    <lineage>
        <taxon>Eukaryota</taxon>
        <taxon>Metazoa</taxon>
        <taxon>Spiralia</taxon>
        <taxon>Lophotrochozoa</taxon>
        <taxon>Mollusca</taxon>
        <taxon>Bivalvia</taxon>
        <taxon>Autobranchia</taxon>
        <taxon>Heteroconchia</taxon>
        <taxon>Euheterodonta</taxon>
        <taxon>Imparidentia</taxon>
        <taxon>Neoheterodontei</taxon>
        <taxon>Myida</taxon>
        <taxon>Dreissenoidea</taxon>
        <taxon>Dreissenidae</taxon>
        <taxon>Dreissena</taxon>
    </lineage>
</organism>
<evidence type="ECO:0000313" key="3">
    <source>
        <dbReference type="Proteomes" id="UP000828390"/>
    </source>
</evidence>
<gene>
    <name evidence="2" type="ORF">DPMN_084296</name>
</gene>
<reference evidence="2" key="1">
    <citation type="journal article" date="2019" name="bioRxiv">
        <title>The Genome of the Zebra Mussel, Dreissena polymorpha: A Resource for Invasive Species Research.</title>
        <authorList>
            <person name="McCartney M.A."/>
            <person name="Auch B."/>
            <person name="Kono T."/>
            <person name="Mallez S."/>
            <person name="Zhang Y."/>
            <person name="Obille A."/>
            <person name="Becker A."/>
            <person name="Abrahante J.E."/>
            <person name="Garbe J."/>
            <person name="Badalamenti J.P."/>
            <person name="Herman A."/>
            <person name="Mangelson H."/>
            <person name="Liachko I."/>
            <person name="Sullivan S."/>
            <person name="Sone E.D."/>
            <person name="Koren S."/>
            <person name="Silverstein K.A.T."/>
            <person name="Beckman K.B."/>
            <person name="Gohl D.M."/>
        </authorList>
    </citation>
    <scope>NUCLEOTIDE SEQUENCE</scope>
    <source>
        <strain evidence="2">Duluth1</strain>
        <tissue evidence="2">Whole animal</tissue>
    </source>
</reference>
<dbReference type="AlphaFoldDB" id="A0A9D4BKQ8"/>
<reference evidence="2" key="2">
    <citation type="submission" date="2020-11" db="EMBL/GenBank/DDBJ databases">
        <authorList>
            <person name="McCartney M.A."/>
            <person name="Auch B."/>
            <person name="Kono T."/>
            <person name="Mallez S."/>
            <person name="Becker A."/>
            <person name="Gohl D.M."/>
            <person name="Silverstein K.A.T."/>
            <person name="Koren S."/>
            <person name="Bechman K.B."/>
            <person name="Herman A."/>
            <person name="Abrahante J.E."/>
            <person name="Garbe J."/>
        </authorList>
    </citation>
    <scope>NUCLEOTIDE SEQUENCE</scope>
    <source>
        <strain evidence="2">Duluth1</strain>
        <tissue evidence="2">Whole animal</tissue>
    </source>
</reference>
<keyword evidence="3" id="KW-1185">Reference proteome</keyword>
<evidence type="ECO:0000256" key="1">
    <source>
        <dbReference type="SAM" id="MobiDB-lite"/>
    </source>
</evidence>
<accession>A0A9D4BKQ8</accession>